<sequence length="788" mass="84447">MEYTWAVNGKQKPVAEQASLVVKGSSTGVTESPMLPGGADPAFQQCSESGGTVWVGMSAHSNPDQTFNDRNTTQLYEQKYGQTIFHKIGAPTNWVYNALAYNPLDGYLYGISQGRIKTPRSISPQSTYDEDPNYPAGHLLKISPINGTVEDAGRITGIQSQRVGTWPNDLWGGITSGVIMADGTYAFSNSSKSGTHNLYTLDLSKSTNRAARRFANTDLRSNDYTYSGDASNGYIYGIRNNNSVLERIDLKTGAIATVNLQGLKDALGNSISTGIYGTAWTYANGNLGFGKNGQKRAYQIKIKDETSTSFNAELVSVSPAPTSQSNDAASNALKTGEADLNINKKLISNTNGKAEWEITVTNVGPCGSSGFSVKDIVPDKYKEVEVQHGTAGWISDSQTRDVNGNVVLALHGSLKQGESAKLRLTATYDQKNDTCVENTASVLGNEKDPQNNNNQASDGGCALIIRKEVVDADGNNVIDAADTALPGNSPDTRSIDYVIKVTNPDKKRKNTYTLLDKPQFADLVTVTGAEVAGPDDSNPRKISQTIISNDAYFKLVENKEIEAGGSHTYTIKVFYTHPKGDADYSNAECVAGSTAPRHGLYNEAIVNYAGGTIRDDACGPIVKNSDVTLFIQKVDAANQAQTLSGSEFTIYESGDGETLGNKVAELNQPDEKNGFLSAILQKDTKYFLVETKSPKGYSLLPQPIGFVIVVNEDGNAVVQLSDKTASASVVNDVVNVAPSPTNAYISVADVHQGELPKTGGSGVMPWVMVALVAWLMAAARVFRTREGK</sequence>
<dbReference type="InterPro" id="IPR001434">
    <property type="entry name" value="OmcB-like_DUF11"/>
</dbReference>
<evidence type="ECO:0000259" key="3">
    <source>
        <dbReference type="Pfam" id="PF17802"/>
    </source>
</evidence>
<dbReference type="InterPro" id="IPR054215">
    <property type="entry name" value="DUF6923"/>
</dbReference>
<keyword evidence="1" id="KW-0472">Membrane</keyword>
<dbReference type="RefSeq" id="WP_315644645.1">
    <property type="nucleotide sequence ID" value="NZ_JARUHM010000015.1"/>
</dbReference>
<dbReference type="Pfam" id="PF21959">
    <property type="entry name" value="DUF6923"/>
    <property type="match status" value="1"/>
</dbReference>
<feature type="transmembrane region" description="Helical" evidence="1">
    <location>
        <begin position="763"/>
        <end position="782"/>
    </location>
</feature>
<feature type="domain" description="DUF11" evidence="2">
    <location>
        <begin position="339"/>
        <end position="457"/>
    </location>
</feature>
<organism evidence="5 6">
    <name type="scientific">Corynebacterium rouxii</name>
    <dbReference type="NCBI Taxonomy" id="2719119"/>
    <lineage>
        <taxon>Bacteria</taxon>
        <taxon>Bacillati</taxon>
        <taxon>Actinomycetota</taxon>
        <taxon>Actinomycetes</taxon>
        <taxon>Mycobacteriales</taxon>
        <taxon>Corynebacteriaceae</taxon>
        <taxon>Corynebacterium</taxon>
    </lineage>
</organism>
<dbReference type="Pfam" id="PF17802">
    <property type="entry name" value="SpaA"/>
    <property type="match status" value="1"/>
</dbReference>
<protein>
    <submittedName>
        <fullName evidence="5">SpaA isopeptide-forming pilin-related protein</fullName>
    </submittedName>
</protein>
<name>A0ABU3PR69_9CORY</name>
<dbReference type="InterPro" id="IPR041033">
    <property type="entry name" value="SpaA_PFL_dom_1"/>
</dbReference>
<gene>
    <name evidence="5" type="ORF">P8T80_11335</name>
</gene>
<proteinExistence type="predicted"/>
<evidence type="ECO:0000313" key="6">
    <source>
        <dbReference type="Proteomes" id="UP001265983"/>
    </source>
</evidence>
<keyword evidence="1" id="KW-0812">Transmembrane</keyword>
<evidence type="ECO:0000313" key="5">
    <source>
        <dbReference type="EMBL" id="MDT9411950.1"/>
    </source>
</evidence>
<keyword evidence="6" id="KW-1185">Reference proteome</keyword>
<evidence type="ECO:0000259" key="2">
    <source>
        <dbReference type="Pfam" id="PF01345"/>
    </source>
</evidence>
<reference evidence="5 6" key="1">
    <citation type="submission" date="2023-03" db="EMBL/GenBank/DDBJ databases">
        <title>Whole genome sequence of the first Corynebacterium rouxii strains isolated in Brazil: a recent member of Corynebacterium diphtheriae complex.</title>
        <authorList>
            <person name="Vieira V."/>
            <person name="Ramos J.N."/>
            <person name="Araujo M.R.B."/>
            <person name="Baio P.V."/>
            <person name="Sant'Anna L.O."/>
            <person name="Veras J.F.C."/>
            <person name="Vieira E.M.D."/>
            <person name="Sousa M.A.B."/>
            <person name="Camargo C.H."/>
            <person name="Sacchi C.T."/>
            <person name="Campos K.R."/>
            <person name="Santos M.B.N."/>
            <person name="Bokermann S."/>
            <person name="Alvim L.B."/>
            <person name="Santos L.S."/>
            <person name="Mattos-Guaraldi A.L."/>
        </authorList>
    </citation>
    <scope>NUCLEOTIDE SEQUENCE [LARGE SCALE GENOMIC DNA]</scope>
    <source>
        <strain evidence="5 6">70862</strain>
    </source>
</reference>
<accession>A0ABU3PR69</accession>
<dbReference type="InterPro" id="IPR013783">
    <property type="entry name" value="Ig-like_fold"/>
</dbReference>
<comment type="caution">
    <text evidence="5">The sequence shown here is derived from an EMBL/GenBank/DDBJ whole genome shotgun (WGS) entry which is preliminary data.</text>
</comment>
<dbReference type="Pfam" id="PF01345">
    <property type="entry name" value="DUF11"/>
    <property type="match status" value="1"/>
</dbReference>
<evidence type="ECO:0000259" key="4">
    <source>
        <dbReference type="Pfam" id="PF21959"/>
    </source>
</evidence>
<dbReference type="Gene3D" id="2.60.40.10">
    <property type="entry name" value="Immunoglobulins"/>
    <property type="match status" value="1"/>
</dbReference>
<dbReference type="Proteomes" id="UP001265983">
    <property type="component" value="Unassembled WGS sequence"/>
</dbReference>
<keyword evidence="1" id="KW-1133">Transmembrane helix</keyword>
<feature type="domain" description="DUF6923" evidence="4">
    <location>
        <begin position="66"/>
        <end position="331"/>
    </location>
</feature>
<feature type="domain" description="SpaA-like prealbumin fold" evidence="3">
    <location>
        <begin position="629"/>
        <end position="723"/>
    </location>
</feature>
<dbReference type="EMBL" id="JARUHM010000015">
    <property type="protein sequence ID" value="MDT9411950.1"/>
    <property type="molecule type" value="Genomic_DNA"/>
</dbReference>
<evidence type="ECO:0000256" key="1">
    <source>
        <dbReference type="SAM" id="Phobius"/>
    </source>
</evidence>